<dbReference type="GO" id="GO:0000156">
    <property type="term" value="F:phosphorelay response regulator activity"/>
    <property type="evidence" value="ECO:0007669"/>
    <property type="project" value="TreeGrafter"/>
</dbReference>
<keyword evidence="5 9" id="KW-0238">DNA-binding</keyword>
<reference evidence="12 13" key="2">
    <citation type="submission" date="2017-10" db="EMBL/GenBank/DDBJ databases">
        <authorList>
            <person name="Banno H."/>
            <person name="Chua N.-H."/>
        </authorList>
    </citation>
    <scope>NUCLEOTIDE SEQUENCE [LARGE SCALE GENOMIC DNA]</scope>
    <source>
        <strain evidence="12 13">JK623</strain>
    </source>
</reference>
<evidence type="ECO:0000256" key="3">
    <source>
        <dbReference type="ARBA" id="ARBA00023012"/>
    </source>
</evidence>
<evidence type="ECO:0000256" key="2">
    <source>
        <dbReference type="ARBA" id="ARBA00022553"/>
    </source>
</evidence>
<dbReference type="InterPro" id="IPR016032">
    <property type="entry name" value="Sig_transdc_resp-reg_C-effctor"/>
</dbReference>
<dbReference type="RefSeq" id="WP_031544207.1">
    <property type="nucleotide sequence ID" value="NZ_JANSWH010000058.1"/>
</dbReference>
<evidence type="ECO:0000313" key="12">
    <source>
        <dbReference type="EMBL" id="PHU38096.1"/>
    </source>
</evidence>
<dbReference type="Gene3D" id="6.10.250.690">
    <property type="match status" value="1"/>
</dbReference>
<keyword evidence="4" id="KW-0805">Transcription regulation</keyword>
<dbReference type="SMART" id="SM00448">
    <property type="entry name" value="REC"/>
    <property type="match status" value="1"/>
</dbReference>
<dbReference type="PROSITE" id="PS51755">
    <property type="entry name" value="OMPR_PHOB"/>
    <property type="match status" value="1"/>
</dbReference>
<dbReference type="SMART" id="SM00862">
    <property type="entry name" value="Trans_reg_C"/>
    <property type="match status" value="1"/>
</dbReference>
<dbReference type="GO" id="GO:0032993">
    <property type="term" value="C:protein-DNA complex"/>
    <property type="evidence" value="ECO:0007669"/>
    <property type="project" value="TreeGrafter"/>
</dbReference>
<dbReference type="AlphaFoldDB" id="A0A2G3E488"/>
<dbReference type="InterPro" id="IPR001789">
    <property type="entry name" value="Sig_transdc_resp-reg_receiver"/>
</dbReference>
<dbReference type="Pfam" id="PF00072">
    <property type="entry name" value="Response_reg"/>
    <property type="match status" value="1"/>
</dbReference>
<dbReference type="PANTHER" id="PTHR48111:SF22">
    <property type="entry name" value="REGULATOR OF RPOS"/>
    <property type="match status" value="1"/>
</dbReference>
<evidence type="ECO:0000313" key="13">
    <source>
        <dbReference type="Proteomes" id="UP000224563"/>
    </source>
</evidence>
<evidence type="ECO:0000256" key="7">
    <source>
        <dbReference type="ARBA" id="ARBA00024867"/>
    </source>
</evidence>
<dbReference type="GO" id="GO:0006355">
    <property type="term" value="P:regulation of DNA-templated transcription"/>
    <property type="evidence" value="ECO:0007669"/>
    <property type="project" value="InterPro"/>
</dbReference>
<dbReference type="FunFam" id="3.40.50.2300:FF:000001">
    <property type="entry name" value="DNA-binding response regulator PhoB"/>
    <property type="match status" value="1"/>
</dbReference>
<organism evidence="12 13">
    <name type="scientific">Agathobacter ruminis</name>
    <dbReference type="NCBI Taxonomy" id="1712665"/>
    <lineage>
        <taxon>Bacteria</taxon>
        <taxon>Bacillati</taxon>
        <taxon>Bacillota</taxon>
        <taxon>Clostridia</taxon>
        <taxon>Lachnospirales</taxon>
        <taxon>Lachnospiraceae</taxon>
        <taxon>Agathobacter</taxon>
    </lineage>
</organism>
<dbReference type="InterPro" id="IPR011006">
    <property type="entry name" value="CheY-like_superfamily"/>
</dbReference>
<dbReference type="PROSITE" id="PS50110">
    <property type="entry name" value="RESPONSE_REGULATORY"/>
    <property type="match status" value="1"/>
</dbReference>
<feature type="DNA-binding region" description="OmpR/PhoB-type" evidence="9">
    <location>
        <begin position="123"/>
        <end position="223"/>
    </location>
</feature>
<dbReference type="SUPFAM" id="SSF46894">
    <property type="entry name" value="C-terminal effector domain of the bipartite response regulators"/>
    <property type="match status" value="1"/>
</dbReference>
<dbReference type="EMBL" id="PDYG01000015">
    <property type="protein sequence ID" value="PHU38096.1"/>
    <property type="molecule type" value="Genomic_DNA"/>
</dbReference>
<gene>
    <name evidence="12" type="ORF">CSX02_04260</name>
</gene>
<sequence length="229" mass="26176">MRILLVEDETALAELIAERLKKERYLVDVCEDGEEALFQALTGIYDLILLDIMLPHRNGIEILKEIRAEGIASKVIMLTAKGELEDKLLGFSEGANDYVPKPFHIDELLARINAQLRVATISKEELQFGNLILDYQVPAVKNSCTGEQIKINNKEFQLLEYFMINHSRVLSKEMIFDRVWGTDSDTLSNNLEAYLSFVRKKLKSIDANVTIKTIRNMGYRMETMDEGTE</sequence>
<evidence type="ECO:0000256" key="5">
    <source>
        <dbReference type="ARBA" id="ARBA00023125"/>
    </source>
</evidence>
<name>A0A2G3E488_9FIRM</name>
<dbReference type="InterPro" id="IPR039420">
    <property type="entry name" value="WalR-like"/>
</dbReference>
<keyword evidence="13" id="KW-1185">Reference proteome</keyword>
<comment type="function">
    <text evidence="7">May play the central regulatory role in sporulation. It may be an element of the effector pathway responsible for the activation of sporulation genes in response to nutritional stress. Spo0A may act in concert with spo0H (a sigma factor) to control the expression of some genes that are critical to the sporulation process.</text>
</comment>
<dbReference type="Proteomes" id="UP000224563">
    <property type="component" value="Unassembled WGS sequence"/>
</dbReference>
<dbReference type="PANTHER" id="PTHR48111">
    <property type="entry name" value="REGULATOR OF RPOS"/>
    <property type="match status" value="1"/>
</dbReference>
<dbReference type="InterPro" id="IPR036388">
    <property type="entry name" value="WH-like_DNA-bd_sf"/>
</dbReference>
<keyword evidence="6" id="KW-0804">Transcription</keyword>
<reference evidence="12 13" key="1">
    <citation type="submission" date="2017-10" db="EMBL/GenBank/DDBJ databases">
        <title>Resolving the taxonomy of Roseburia spp., Eubacterium rectale and Agathobacter spp. through phylogenomic analysis.</title>
        <authorList>
            <person name="Sheridan P.O."/>
            <person name="Walker A.W."/>
            <person name="Duncan S.H."/>
            <person name="Scott K.P."/>
            <person name="Toole P.W.O."/>
            <person name="Luis P."/>
            <person name="Flint H.J."/>
        </authorList>
    </citation>
    <scope>NUCLEOTIDE SEQUENCE [LARGE SCALE GENOMIC DNA]</scope>
    <source>
        <strain evidence="12 13">JK623</strain>
    </source>
</reference>
<evidence type="ECO:0000256" key="9">
    <source>
        <dbReference type="PROSITE-ProRule" id="PRU01091"/>
    </source>
</evidence>
<dbReference type="SUPFAM" id="SSF52172">
    <property type="entry name" value="CheY-like"/>
    <property type="match status" value="1"/>
</dbReference>
<dbReference type="GO" id="GO:0005829">
    <property type="term" value="C:cytosol"/>
    <property type="evidence" value="ECO:0007669"/>
    <property type="project" value="TreeGrafter"/>
</dbReference>
<evidence type="ECO:0000256" key="1">
    <source>
        <dbReference type="ARBA" id="ARBA00018672"/>
    </source>
</evidence>
<dbReference type="GO" id="GO:0000976">
    <property type="term" value="F:transcription cis-regulatory region binding"/>
    <property type="evidence" value="ECO:0007669"/>
    <property type="project" value="TreeGrafter"/>
</dbReference>
<proteinExistence type="predicted"/>
<comment type="caution">
    <text evidence="12">The sequence shown here is derived from an EMBL/GenBank/DDBJ whole genome shotgun (WGS) entry which is preliminary data.</text>
</comment>
<dbReference type="Pfam" id="PF00486">
    <property type="entry name" value="Trans_reg_C"/>
    <property type="match status" value="1"/>
</dbReference>
<feature type="modified residue" description="4-aspartylphosphate" evidence="8">
    <location>
        <position position="51"/>
    </location>
</feature>
<evidence type="ECO:0000256" key="8">
    <source>
        <dbReference type="PROSITE-ProRule" id="PRU00169"/>
    </source>
</evidence>
<dbReference type="Gene3D" id="1.10.10.10">
    <property type="entry name" value="Winged helix-like DNA-binding domain superfamily/Winged helix DNA-binding domain"/>
    <property type="match status" value="1"/>
</dbReference>
<protein>
    <recommendedName>
        <fullName evidence="1">Stage 0 sporulation protein A homolog</fullName>
    </recommendedName>
</protein>
<accession>A0A2G3E488</accession>
<keyword evidence="2 8" id="KW-0597">Phosphoprotein</keyword>
<evidence type="ECO:0000259" key="10">
    <source>
        <dbReference type="PROSITE" id="PS50110"/>
    </source>
</evidence>
<evidence type="ECO:0000256" key="4">
    <source>
        <dbReference type="ARBA" id="ARBA00023015"/>
    </source>
</evidence>
<dbReference type="Gene3D" id="3.40.50.2300">
    <property type="match status" value="1"/>
</dbReference>
<evidence type="ECO:0000259" key="11">
    <source>
        <dbReference type="PROSITE" id="PS51755"/>
    </source>
</evidence>
<dbReference type="InterPro" id="IPR001867">
    <property type="entry name" value="OmpR/PhoB-type_DNA-bd"/>
</dbReference>
<feature type="domain" description="OmpR/PhoB-type" evidence="11">
    <location>
        <begin position="123"/>
        <end position="223"/>
    </location>
</feature>
<evidence type="ECO:0000256" key="6">
    <source>
        <dbReference type="ARBA" id="ARBA00023163"/>
    </source>
</evidence>
<dbReference type="CDD" id="cd00383">
    <property type="entry name" value="trans_reg_C"/>
    <property type="match status" value="1"/>
</dbReference>
<feature type="domain" description="Response regulatory" evidence="10">
    <location>
        <begin position="2"/>
        <end position="116"/>
    </location>
</feature>
<keyword evidence="3" id="KW-0902">Two-component regulatory system</keyword>